<keyword evidence="5" id="KW-0677">Repeat</keyword>
<dbReference type="OrthoDB" id="10250191at2759"/>
<keyword evidence="4 10" id="KW-0808">Transferase</keyword>
<gene>
    <name evidence="12" type="primary">PGS1</name>
    <name evidence="12" type="ORF">PHYBOEH_005258</name>
</gene>
<dbReference type="AlphaFoldDB" id="A0A8T1WJZ0"/>
<comment type="catalytic activity">
    <reaction evidence="9 10">
        <text>a CDP-1,2-diacyl-sn-glycerol + sn-glycerol 3-phosphate = a 1,2-diacyl-sn-glycero-3-phospho-(1'-sn-glycero-3'-phosphate) + CMP + H(+)</text>
        <dbReference type="Rhea" id="RHEA:12593"/>
        <dbReference type="ChEBI" id="CHEBI:15378"/>
        <dbReference type="ChEBI" id="CHEBI:57597"/>
        <dbReference type="ChEBI" id="CHEBI:58332"/>
        <dbReference type="ChEBI" id="CHEBI:60110"/>
        <dbReference type="ChEBI" id="CHEBI:60377"/>
        <dbReference type="EC" id="2.7.8.5"/>
    </reaction>
</comment>
<keyword evidence="10" id="KW-0496">Mitochondrion</keyword>
<evidence type="ECO:0000256" key="8">
    <source>
        <dbReference type="ARBA" id="ARBA00023264"/>
    </source>
</evidence>
<dbReference type="GO" id="GO:0032049">
    <property type="term" value="P:cardiolipin biosynthetic process"/>
    <property type="evidence" value="ECO:0007669"/>
    <property type="project" value="InterPro"/>
</dbReference>
<keyword evidence="7 10" id="KW-0594">Phospholipid biosynthesis</keyword>
<accession>A0A8T1WJZ0</accession>
<evidence type="ECO:0000313" key="12">
    <source>
        <dbReference type="EMBL" id="KAG7394382.1"/>
    </source>
</evidence>
<dbReference type="EMBL" id="JAGDFL010000276">
    <property type="protein sequence ID" value="KAG7394382.1"/>
    <property type="molecule type" value="Genomic_DNA"/>
</dbReference>
<evidence type="ECO:0000256" key="7">
    <source>
        <dbReference type="ARBA" id="ARBA00023209"/>
    </source>
</evidence>
<keyword evidence="8 10" id="KW-1208">Phospholipid metabolism</keyword>
<organism evidence="12 13">
    <name type="scientific">Phytophthora boehmeriae</name>
    <dbReference type="NCBI Taxonomy" id="109152"/>
    <lineage>
        <taxon>Eukaryota</taxon>
        <taxon>Sar</taxon>
        <taxon>Stramenopiles</taxon>
        <taxon>Oomycota</taxon>
        <taxon>Peronosporomycetes</taxon>
        <taxon>Peronosporales</taxon>
        <taxon>Peronosporaceae</taxon>
        <taxon>Phytophthora</taxon>
    </lineage>
</organism>
<name>A0A8T1WJZ0_9STRA</name>
<evidence type="ECO:0000256" key="3">
    <source>
        <dbReference type="ARBA" id="ARBA00022516"/>
    </source>
</evidence>
<keyword evidence="13" id="KW-1185">Reference proteome</keyword>
<evidence type="ECO:0000256" key="9">
    <source>
        <dbReference type="ARBA" id="ARBA00048586"/>
    </source>
</evidence>
<comment type="similarity">
    <text evidence="2 10">Belongs to the CDP-alcohol phosphatidyltransferase class-II family.</text>
</comment>
<dbReference type="Proteomes" id="UP000693981">
    <property type="component" value="Unassembled WGS sequence"/>
</dbReference>
<keyword evidence="10" id="KW-0547">Nucleotide-binding</keyword>
<evidence type="ECO:0000256" key="5">
    <source>
        <dbReference type="ARBA" id="ARBA00022737"/>
    </source>
</evidence>
<evidence type="ECO:0000256" key="4">
    <source>
        <dbReference type="ARBA" id="ARBA00022679"/>
    </source>
</evidence>
<comment type="function">
    <text evidence="10">Functions in the biosynthesis of the anionic phospholipids phosphatidylglycerol and cardiolipin.</text>
</comment>
<evidence type="ECO:0000256" key="6">
    <source>
        <dbReference type="ARBA" id="ARBA00023098"/>
    </source>
</evidence>
<keyword evidence="10" id="KW-0067">ATP-binding</keyword>
<dbReference type="PANTHER" id="PTHR12586">
    <property type="entry name" value="CDP-DIACYLGLYCEROL--SERINE O-PHOSPHATIDYLTRANSFERASE"/>
    <property type="match status" value="1"/>
</dbReference>
<keyword evidence="6 10" id="KW-0443">Lipid metabolism</keyword>
<keyword evidence="3 10" id="KW-0444">Lipid biosynthesis</keyword>
<evidence type="ECO:0000256" key="10">
    <source>
        <dbReference type="RuleBase" id="RU365024"/>
    </source>
</evidence>
<comment type="caution">
    <text evidence="12">The sequence shown here is derived from an EMBL/GenBank/DDBJ whole genome shotgun (WGS) entry which is preliminary data.</text>
</comment>
<dbReference type="InterPro" id="IPR016270">
    <property type="entry name" value="PGS1"/>
</dbReference>
<evidence type="ECO:0000313" key="13">
    <source>
        <dbReference type="Proteomes" id="UP000693981"/>
    </source>
</evidence>
<evidence type="ECO:0000259" key="11">
    <source>
        <dbReference type="PROSITE" id="PS50035"/>
    </source>
</evidence>
<reference evidence="12" key="1">
    <citation type="submission" date="2021-02" db="EMBL/GenBank/DDBJ databases">
        <authorList>
            <person name="Palmer J.M."/>
        </authorList>
    </citation>
    <scope>NUCLEOTIDE SEQUENCE</scope>
    <source>
        <strain evidence="12">SCRP23</strain>
    </source>
</reference>
<dbReference type="CDD" id="cd09137">
    <property type="entry name" value="PLDc_PGS1_euk_2"/>
    <property type="match status" value="1"/>
</dbReference>
<comment type="subcellular location">
    <subcellularLocation>
        <location evidence="10">Mitochondrion</location>
    </subcellularLocation>
</comment>
<dbReference type="Pfam" id="PF13091">
    <property type="entry name" value="PLDc_2"/>
    <property type="match status" value="1"/>
</dbReference>
<evidence type="ECO:0000256" key="1">
    <source>
        <dbReference type="ARBA" id="ARBA00005042"/>
    </source>
</evidence>
<dbReference type="GO" id="GO:0008444">
    <property type="term" value="F:CDP-diacylglycerol-glycerol-3-phosphate 3-phosphatidyltransferase activity"/>
    <property type="evidence" value="ECO:0007669"/>
    <property type="project" value="UniProtKB-EC"/>
</dbReference>
<comment type="pathway">
    <text evidence="1 10">Phospholipid metabolism; phosphatidylglycerol biosynthesis; phosphatidylglycerol from CDP-diacylglycerol: step 1/2.</text>
</comment>
<evidence type="ECO:0000256" key="2">
    <source>
        <dbReference type="ARBA" id="ARBA00010682"/>
    </source>
</evidence>
<dbReference type="PANTHER" id="PTHR12586:SF1">
    <property type="entry name" value="CDP-DIACYLGLYCEROL--GLYCEROL-3-PHOSPHATE 3-PHOSPHATIDYLTRANSFERASE, MITOCHONDRIAL"/>
    <property type="match status" value="1"/>
</dbReference>
<dbReference type="GO" id="GO:0005739">
    <property type="term" value="C:mitochondrion"/>
    <property type="evidence" value="ECO:0007669"/>
    <property type="project" value="UniProtKB-SubCell"/>
</dbReference>
<dbReference type="InterPro" id="IPR001736">
    <property type="entry name" value="PLipase_D/transphosphatidylase"/>
</dbReference>
<dbReference type="CDD" id="cd09135">
    <property type="entry name" value="PLDc_PGS1_euk_1"/>
    <property type="match status" value="1"/>
</dbReference>
<dbReference type="InterPro" id="IPR025202">
    <property type="entry name" value="PLD-like_dom"/>
</dbReference>
<feature type="domain" description="PLD phosphodiesterase" evidence="11">
    <location>
        <begin position="178"/>
        <end position="204"/>
    </location>
</feature>
<sequence length="512" mass="57165">MASASAPDVSTSDFSSGMASSSSVSNCCASDGFLDPQEASGVSYEHLFRSLARHSRLFPLRSNDVALLATPTDFYRQLLANIQQAETRVSISSLYLGTGELERQLVQALAARLRERPELQVQIVLDYSRGQRGGATNSSVTMLAPLLEEFPGNVELFLFRVPQLSGLKAKLPPPFNETLGVSHAKVYLVDENLVLSGANLSEDYFTNRQDRYVQLTDCGALASFYHQFVELVTGFSYCVKLDKKKVYVLESPALAHDSDDAKEAMKRKLEDLVDPAKHVHADETDALTDAWAFPTLQFTPITLDHDERLLSMFVKDLPRGSQLQIASGYLNFPPFLSTLLEDCGAGLDVVSAAPRANGFYDAAGLKGALPMAYSLIEQDFFERTRSREFPATLREFNRPNWTFHGKGMWWRPALSLTSTNKTALGLPQITVVGSSNFGQRSYGCDLESNLVIYTRNPELQRRLQDEYEALTRDTEVVTEHVWRRPERTLHGLFSWKAGHWIRPVSKIISAYL</sequence>
<dbReference type="EC" id="2.7.8.5" evidence="10"/>
<dbReference type="PIRSF" id="PIRSF000850">
    <property type="entry name" value="Phospholipase_D_PSS"/>
    <property type="match status" value="1"/>
</dbReference>
<protein>
    <recommendedName>
        <fullName evidence="10">CDP-diacylglycerol--glycerol-3-phosphate 3-phosphatidyltransferase</fullName>
        <ecNumber evidence="10">2.7.8.5</ecNumber>
    </recommendedName>
</protein>
<dbReference type="GO" id="GO:0005524">
    <property type="term" value="F:ATP binding"/>
    <property type="evidence" value="ECO:0007669"/>
    <property type="project" value="UniProtKB-KW"/>
</dbReference>
<dbReference type="PROSITE" id="PS50035">
    <property type="entry name" value="PLD"/>
    <property type="match status" value="1"/>
</dbReference>
<proteinExistence type="inferred from homology"/>